<evidence type="ECO:0000313" key="11">
    <source>
        <dbReference type="EMBL" id="SAL96108.1"/>
    </source>
</evidence>
<accession>A0A163LS89</accession>
<keyword evidence="5" id="KW-0808">Transferase</keyword>
<evidence type="ECO:0000256" key="8">
    <source>
        <dbReference type="ARBA" id="ARBA00023242"/>
    </source>
</evidence>
<evidence type="ECO:0000256" key="9">
    <source>
        <dbReference type="SAM" id="MobiDB-lite"/>
    </source>
</evidence>
<feature type="compositionally biased region" description="Low complexity" evidence="9">
    <location>
        <begin position="754"/>
        <end position="771"/>
    </location>
</feature>
<keyword evidence="8" id="KW-0539">Nucleus</keyword>
<feature type="compositionally biased region" description="Polar residues" evidence="9">
    <location>
        <begin position="772"/>
        <end position="781"/>
    </location>
</feature>
<dbReference type="GO" id="GO:0042799">
    <property type="term" value="F:histone H4K20 methyltransferase activity"/>
    <property type="evidence" value="ECO:0007669"/>
    <property type="project" value="TreeGrafter"/>
</dbReference>
<reference evidence="11" key="1">
    <citation type="submission" date="2016-04" db="EMBL/GenBank/DDBJ databases">
        <authorList>
            <person name="Evans L.H."/>
            <person name="Alamgir A."/>
            <person name="Owens N."/>
            <person name="Weber N.D."/>
            <person name="Virtaneva K."/>
            <person name="Barbian K."/>
            <person name="Babar A."/>
            <person name="Rosenke K."/>
        </authorList>
    </citation>
    <scope>NUCLEOTIDE SEQUENCE [LARGE SCALE GENOMIC DNA]</scope>
    <source>
        <strain evidence="11">CBS 101.48</strain>
    </source>
</reference>
<dbReference type="OrthoDB" id="6627536at2759"/>
<dbReference type="SUPFAM" id="SSF82199">
    <property type="entry name" value="SET domain"/>
    <property type="match status" value="1"/>
</dbReference>
<feature type="compositionally biased region" description="Polar residues" evidence="9">
    <location>
        <begin position="893"/>
        <end position="911"/>
    </location>
</feature>
<dbReference type="InterPro" id="IPR039977">
    <property type="entry name" value="Suv4-20/Set9"/>
</dbReference>
<feature type="compositionally biased region" description="Basic residues" evidence="9">
    <location>
        <begin position="878"/>
        <end position="892"/>
    </location>
</feature>
<dbReference type="InterPro" id="IPR046341">
    <property type="entry name" value="SET_dom_sf"/>
</dbReference>
<keyword evidence="3" id="KW-0158">Chromosome</keyword>
<feature type="domain" description="SET" evidence="10">
    <location>
        <begin position="236"/>
        <end position="352"/>
    </location>
</feature>
<sequence>MDFCLLSKFDDLFSDIFLDAQFLWFDTIKLNTDHRRPRIRSDKVLKIIQDKVLPTGKTNEAVKELLRYVMLSYMDEVIVCGMGWGSGNSNSNTQEQQLDIIIIIPYLVDKRMMSASNSRTVWGRDGLTKVRGNLHHPTPSLSTMIQPVNVVPSTVEKNDDWAYNGCQRRSWKDMKKPFMRENVMDWTTRGNAFSYFLSDIDRMDYFKHYLATKSAKQQQEFIQHMKRYLYMYMPNAGFEIADTRRYGGAGRRVEACVTVTKDWKTGDEMRLCTGMIAHMEPHQEHELKKGNRDISVMWSTRKQCNCLFLGPARFVNHDCDPNAKFISLGPNSVTFKIIKDISCGDELTAFYGKHYFGENNCECRCATCETKQTGYFASEHDDDDTYSVSTEKEEDTAYRRSSRKRKSALHDHHEAELLYRNKRSSSEIQRLHPIELEELIGVLDKDEHADIDDVDGDHSGSNRYEYSDSSAIKQEQHTDSMTTATTTATTATIPAVKQEMDEDERPKVMSIHFLCNESSKQQQQYRREDSLPRSPSFSHSPLDLLCNAVLDAEYLNVRPKQEDITVVVSSNIHRDATDRVMRMNNQYMALDGQQQQHWRSMDDDDSTSDTKADSAVGLSPDQDTYQQKVTPPPPSATNIIEAHPSSTTKDDLSSLSSAQPPQTTTSSASTSIATQWQHGMGSLFDDEQLSDLDDFMDDVSDLSSVCSSDSALESISSSSDETLGHLCTPSPSPVSSDKKKRSLNSNQTQVPRMSSLASLSSSSSTTSTSSLPDTNISKSSGGKSGLDCVACGRTLNSETVSDPSAADVAVANELATWTWSPSAAFADWRPQRCPRCERHVRVFNQEWPARKIKKSTGLNLTGRTDGDPTLIVPPTKGASKKKRPATKKHSNRKPTSNQYINSFKSTSTGVTRKQYIRSPPTPTSEIFGGVEDLF</sequence>
<dbReference type="Gene3D" id="1.10.10.1700">
    <property type="entry name" value="Histone-lysine N-methyltransferase"/>
    <property type="match status" value="2"/>
</dbReference>
<feature type="region of interest" description="Disordered" evidence="9">
    <location>
        <begin position="591"/>
        <end position="671"/>
    </location>
</feature>
<feature type="compositionally biased region" description="Polar residues" evidence="9">
    <location>
        <begin position="743"/>
        <end position="752"/>
    </location>
</feature>
<comment type="subcellular location">
    <subcellularLocation>
        <location evidence="2">Chromosome</location>
    </subcellularLocation>
    <subcellularLocation>
        <location evidence="1">Nucleus</location>
    </subcellularLocation>
</comment>
<dbReference type="Gene3D" id="2.170.270.10">
    <property type="entry name" value="SET domain"/>
    <property type="match status" value="1"/>
</dbReference>
<feature type="compositionally biased region" description="Polar residues" evidence="9">
    <location>
        <begin position="459"/>
        <end position="473"/>
    </location>
</feature>
<dbReference type="GO" id="GO:0005634">
    <property type="term" value="C:nucleus"/>
    <property type="evidence" value="ECO:0007669"/>
    <property type="project" value="UniProtKB-SubCell"/>
</dbReference>
<dbReference type="GO" id="GO:0005694">
    <property type="term" value="C:chromosome"/>
    <property type="evidence" value="ECO:0007669"/>
    <property type="project" value="UniProtKB-SubCell"/>
</dbReference>
<evidence type="ECO:0000256" key="6">
    <source>
        <dbReference type="ARBA" id="ARBA00022691"/>
    </source>
</evidence>
<feature type="region of interest" description="Disordered" evidence="9">
    <location>
        <begin position="857"/>
        <end position="934"/>
    </location>
</feature>
<dbReference type="EMBL" id="LT550653">
    <property type="protein sequence ID" value="SAL96108.1"/>
    <property type="molecule type" value="Genomic_DNA"/>
</dbReference>
<feature type="region of interest" description="Disordered" evidence="9">
    <location>
        <begin position="450"/>
        <end position="484"/>
    </location>
</feature>
<evidence type="ECO:0000259" key="10">
    <source>
        <dbReference type="PROSITE" id="PS50280"/>
    </source>
</evidence>
<feature type="region of interest" description="Disordered" evidence="9">
    <location>
        <begin position="717"/>
        <end position="783"/>
    </location>
</feature>
<evidence type="ECO:0000256" key="1">
    <source>
        <dbReference type="ARBA" id="ARBA00004123"/>
    </source>
</evidence>
<dbReference type="PANTHER" id="PTHR12977:SF4">
    <property type="entry name" value="HISTONE-LYSINE N-METHYLTRANSFERASE KMT5B"/>
    <property type="match status" value="1"/>
</dbReference>
<evidence type="ECO:0000256" key="4">
    <source>
        <dbReference type="ARBA" id="ARBA00022603"/>
    </source>
</evidence>
<evidence type="ECO:0000313" key="12">
    <source>
        <dbReference type="Proteomes" id="UP000078561"/>
    </source>
</evidence>
<gene>
    <name evidence="11" type="primary">ABSGL_01476.1 scaffold 1580</name>
</gene>
<dbReference type="InterPro" id="IPR001214">
    <property type="entry name" value="SET_dom"/>
</dbReference>
<protein>
    <recommendedName>
        <fullName evidence="10">SET domain-containing protein</fullName>
    </recommendedName>
</protein>
<evidence type="ECO:0000256" key="5">
    <source>
        <dbReference type="ARBA" id="ARBA00022679"/>
    </source>
</evidence>
<dbReference type="STRING" id="4829.A0A163LS89"/>
<dbReference type="AlphaFoldDB" id="A0A163LS89"/>
<keyword evidence="12" id="KW-1185">Reference proteome</keyword>
<dbReference type="PANTHER" id="PTHR12977">
    <property type="entry name" value="SUPPRESSOR OF VARIEGATION 4-20-RELATED"/>
    <property type="match status" value="1"/>
</dbReference>
<dbReference type="Pfam" id="PF00856">
    <property type="entry name" value="SET"/>
    <property type="match status" value="1"/>
</dbReference>
<organism evidence="11">
    <name type="scientific">Absidia glauca</name>
    <name type="common">Pin mould</name>
    <dbReference type="NCBI Taxonomy" id="4829"/>
    <lineage>
        <taxon>Eukaryota</taxon>
        <taxon>Fungi</taxon>
        <taxon>Fungi incertae sedis</taxon>
        <taxon>Mucoromycota</taxon>
        <taxon>Mucoromycotina</taxon>
        <taxon>Mucoromycetes</taxon>
        <taxon>Mucorales</taxon>
        <taxon>Cunninghamellaceae</taxon>
        <taxon>Absidia</taxon>
    </lineage>
</organism>
<dbReference type="PROSITE" id="PS50280">
    <property type="entry name" value="SET"/>
    <property type="match status" value="1"/>
</dbReference>
<dbReference type="CDD" id="cd10524">
    <property type="entry name" value="SET_Suv4-20-like"/>
    <property type="match status" value="1"/>
</dbReference>
<keyword evidence="4" id="KW-0489">Methyltransferase</keyword>
<evidence type="ECO:0000256" key="7">
    <source>
        <dbReference type="ARBA" id="ARBA00022853"/>
    </source>
</evidence>
<feature type="region of interest" description="Disordered" evidence="9">
    <location>
        <begin position="379"/>
        <end position="411"/>
    </location>
</feature>
<keyword evidence="6" id="KW-0949">S-adenosyl-L-methionine</keyword>
<dbReference type="InParanoid" id="A0A163LS89"/>
<evidence type="ECO:0000256" key="3">
    <source>
        <dbReference type="ARBA" id="ARBA00022454"/>
    </source>
</evidence>
<dbReference type="InterPro" id="IPR041938">
    <property type="entry name" value="Hist-Lys_N-MTase_N"/>
</dbReference>
<feature type="compositionally biased region" description="Low complexity" evidence="9">
    <location>
        <begin position="653"/>
        <end position="671"/>
    </location>
</feature>
<dbReference type="GO" id="GO:0032259">
    <property type="term" value="P:methylation"/>
    <property type="evidence" value="ECO:0007669"/>
    <property type="project" value="UniProtKB-KW"/>
</dbReference>
<name>A0A163LS89_ABSGL</name>
<keyword evidence="7" id="KW-0156">Chromatin regulator</keyword>
<dbReference type="Proteomes" id="UP000078561">
    <property type="component" value="Unassembled WGS sequence"/>
</dbReference>
<evidence type="ECO:0000256" key="2">
    <source>
        <dbReference type="ARBA" id="ARBA00004286"/>
    </source>
</evidence>
<proteinExistence type="predicted"/>